<feature type="compositionally biased region" description="Basic and acidic residues" evidence="1">
    <location>
        <begin position="197"/>
        <end position="207"/>
    </location>
</feature>
<keyword evidence="3" id="KW-1185">Reference proteome</keyword>
<dbReference type="EMBL" id="JARKIF010000009">
    <property type="protein sequence ID" value="KAJ7630301.1"/>
    <property type="molecule type" value="Genomic_DNA"/>
</dbReference>
<reference evidence="2" key="1">
    <citation type="submission" date="2023-03" db="EMBL/GenBank/DDBJ databases">
        <title>Massive genome expansion in bonnet fungi (Mycena s.s.) driven by repeated elements and novel gene families across ecological guilds.</title>
        <authorList>
            <consortium name="Lawrence Berkeley National Laboratory"/>
            <person name="Harder C.B."/>
            <person name="Miyauchi S."/>
            <person name="Viragh M."/>
            <person name="Kuo A."/>
            <person name="Thoen E."/>
            <person name="Andreopoulos B."/>
            <person name="Lu D."/>
            <person name="Skrede I."/>
            <person name="Drula E."/>
            <person name="Henrissat B."/>
            <person name="Morin E."/>
            <person name="Kohler A."/>
            <person name="Barry K."/>
            <person name="LaButti K."/>
            <person name="Morin E."/>
            <person name="Salamov A."/>
            <person name="Lipzen A."/>
            <person name="Mereny Z."/>
            <person name="Hegedus B."/>
            <person name="Baldrian P."/>
            <person name="Stursova M."/>
            <person name="Weitz H."/>
            <person name="Taylor A."/>
            <person name="Grigoriev I.V."/>
            <person name="Nagy L.G."/>
            <person name="Martin F."/>
            <person name="Kauserud H."/>
        </authorList>
    </citation>
    <scope>NUCLEOTIDE SEQUENCE</scope>
    <source>
        <strain evidence="2">9284</strain>
    </source>
</reference>
<feature type="non-terminal residue" evidence="2">
    <location>
        <position position="1"/>
    </location>
</feature>
<feature type="region of interest" description="Disordered" evidence="1">
    <location>
        <begin position="183"/>
        <end position="207"/>
    </location>
</feature>
<name>A0AAD7BT74_9AGAR</name>
<sequence length="376" mass="41689">DHLDAALVYLPGRVSGRASSLFELHPCCDNPMTRQIARSIEEKAINWRAGCKNRPVGCLRVQVRGRLARTVVSHNLIIRGPFAVFACLSCPLDPGCRFSNRSLRVIQRIVMATSSDRFASAGWQFPLTASSAASDASMTFTSLNSLKHRVCLQNRSPFLVNTTSMSTKSSFTTLPLVASIAGPIDGRYPSPPRPKRAHSELEEDGHQLDDLRQKRLRPSAEPFCSRIPNSSFLASYHRREAHKRHRPPPPPTGPVVITIFQTVAVIRRGESETPTQRSQRLSWNTLCDKLGGESPHSPHSHSVASLVGRLEQIHVHFEQDVDVEMAEIDPDIEMEEAEPIPPPPSPVIRCPRRLAPTRTRCLAPSTLALADVRYAC</sequence>
<organism evidence="2 3">
    <name type="scientific">Roridomyces roridus</name>
    <dbReference type="NCBI Taxonomy" id="1738132"/>
    <lineage>
        <taxon>Eukaryota</taxon>
        <taxon>Fungi</taxon>
        <taxon>Dikarya</taxon>
        <taxon>Basidiomycota</taxon>
        <taxon>Agaricomycotina</taxon>
        <taxon>Agaricomycetes</taxon>
        <taxon>Agaricomycetidae</taxon>
        <taxon>Agaricales</taxon>
        <taxon>Marasmiineae</taxon>
        <taxon>Mycenaceae</taxon>
        <taxon>Roridomyces</taxon>
    </lineage>
</organism>
<dbReference type="Proteomes" id="UP001221142">
    <property type="component" value="Unassembled WGS sequence"/>
</dbReference>
<dbReference type="AlphaFoldDB" id="A0AAD7BT74"/>
<comment type="caution">
    <text evidence="2">The sequence shown here is derived from an EMBL/GenBank/DDBJ whole genome shotgun (WGS) entry which is preliminary data.</text>
</comment>
<evidence type="ECO:0000313" key="2">
    <source>
        <dbReference type="EMBL" id="KAJ7630301.1"/>
    </source>
</evidence>
<evidence type="ECO:0000313" key="3">
    <source>
        <dbReference type="Proteomes" id="UP001221142"/>
    </source>
</evidence>
<gene>
    <name evidence="2" type="ORF">FB45DRAFT_1150343</name>
</gene>
<proteinExistence type="predicted"/>
<accession>A0AAD7BT74</accession>
<evidence type="ECO:0000256" key="1">
    <source>
        <dbReference type="SAM" id="MobiDB-lite"/>
    </source>
</evidence>
<protein>
    <submittedName>
        <fullName evidence="2">Uncharacterized protein</fullName>
    </submittedName>
</protein>